<reference evidence="2" key="2">
    <citation type="submission" date="2016-06" db="EMBL/GenBank/DDBJ databases">
        <title>The genome of a short-lived fish provides insights into sex chromosome evolution and the genetic control of aging.</title>
        <authorList>
            <person name="Reichwald K."/>
            <person name="Felder M."/>
            <person name="Petzold A."/>
            <person name="Koch P."/>
            <person name="Groth M."/>
            <person name="Platzer M."/>
        </authorList>
    </citation>
    <scope>NUCLEOTIDE SEQUENCE</scope>
    <source>
        <tissue evidence="2">Brain</tissue>
    </source>
</reference>
<feature type="non-terminal residue" evidence="2">
    <location>
        <position position="1"/>
    </location>
</feature>
<evidence type="ECO:0000256" key="1">
    <source>
        <dbReference type="SAM" id="Phobius"/>
    </source>
</evidence>
<proteinExistence type="predicted"/>
<dbReference type="AlphaFoldDB" id="A0A1A8C348"/>
<accession>A0A1A8C348</accession>
<reference evidence="2" key="1">
    <citation type="submission" date="2016-05" db="EMBL/GenBank/DDBJ databases">
        <authorList>
            <person name="Lavstsen T."/>
            <person name="Jespersen J.S."/>
        </authorList>
    </citation>
    <scope>NUCLEOTIDE SEQUENCE</scope>
    <source>
        <tissue evidence="2">Brain</tissue>
    </source>
</reference>
<protein>
    <submittedName>
        <fullName evidence="2">Uncharacterized protein</fullName>
    </submittedName>
</protein>
<sequence>DNTELNNCTYLAYYVQTMLMDMDITLIVMAGFQLISSLILIIFGMMFLCGRWMEKDISDIEIRQLLLKNILLSGSTV</sequence>
<gene>
    <name evidence="2" type="primary">Nfu_g_1_010901</name>
</gene>
<dbReference type="EMBL" id="HADZ01010386">
    <property type="protein sequence ID" value="SBP74327.1"/>
    <property type="molecule type" value="Transcribed_RNA"/>
</dbReference>
<feature type="transmembrane region" description="Helical" evidence="1">
    <location>
        <begin position="24"/>
        <end position="48"/>
    </location>
</feature>
<name>A0A1A8C348_NOTKA</name>
<organism evidence="2">
    <name type="scientific">Nothobranchius kadleci</name>
    <name type="common">African annual killifish</name>
    <dbReference type="NCBI Taxonomy" id="1051664"/>
    <lineage>
        <taxon>Eukaryota</taxon>
        <taxon>Metazoa</taxon>
        <taxon>Chordata</taxon>
        <taxon>Craniata</taxon>
        <taxon>Vertebrata</taxon>
        <taxon>Euteleostomi</taxon>
        <taxon>Actinopterygii</taxon>
        <taxon>Neopterygii</taxon>
        <taxon>Teleostei</taxon>
        <taxon>Neoteleostei</taxon>
        <taxon>Acanthomorphata</taxon>
        <taxon>Ovalentaria</taxon>
        <taxon>Atherinomorphae</taxon>
        <taxon>Cyprinodontiformes</taxon>
        <taxon>Nothobranchiidae</taxon>
        <taxon>Nothobranchius</taxon>
    </lineage>
</organism>
<keyword evidence="1" id="KW-1133">Transmembrane helix</keyword>
<keyword evidence="1" id="KW-0812">Transmembrane</keyword>
<evidence type="ECO:0000313" key="2">
    <source>
        <dbReference type="EMBL" id="SBP74327.1"/>
    </source>
</evidence>
<keyword evidence="1" id="KW-0472">Membrane</keyword>